<protein>
    <recommendedName>
        <fullName evidence="2">Bacteriophage T5 Orf172 DNA-binding domain-containing protein</fullName>
    </recommendedName>
</protein>
<dbReference type="Pfam" id="PF13455">
    <property type="entry name" value="MUG113"/>
    <property type="match status" value="1"/>
</dbReference>
<dbReference type="Proteomes" id="UP001500707">
    <property type="component" value="Unassembled WGS sequence"/>
</dbReference>
<feature type="transmembrane region" description="Helical" evidence="1">
    <location>
        <begin position="93"/>
        <end position="108"/>
    </location>
</feature>
<dbReference type="EMBL" id="BAABCE010000027">
    <property type="protein sequence ID" value="GAA3590601.1"/>
    <property type="molecule type" value="Genomic_DNA"/>
</dbReference>
<evidence type="ECO:0000256" key="1">
    <source>
        <dbReference type="SAM" id="Phobius"/>
    </source>
</evidence>
<keyword evidence="1" id="KW-0812">Transmembrane</keyword>
<reference evidence="4" key="1">
    <citation type="journal article" date="2019" name="Int. J. Syst. Evol. Microbiol.">
        <title>The Global Catalogue of Microorganisms (GCM) 10K type strain sequencing project: providing services to taxonomists for standard genome sequencing and annotation.</title>
        <authorList>
            <consortium name="The Broad Institute Genomics Platform"/>
            <consortium name="The Broad Institute Genome Sequencing Center for Infectious Disease"/>
            <person name="Wu L."/>
            <person name="Ma J."/>
        </authorList>
    </citation>
    <scope>NUCLEOTIDE SEQUENCE [LARGE SCALE GENOMIC DNA]</scope>
    <source>
        <strain evidence="4">JCM 17656</strain>
    </source>
</reference>
<feature type="transmembrane region" description="Helical" evidence="1">
    <location>
        <begin position="55"/>
        <end position="72"/>
    </location>
</feature>
<gene>
    <name evidence="3" type="ORF">GCM10022295_85280</name>
</gene>
<organism evidence="3 4">
    <name type="scientific">Streptomyces osmaniensis</name>
    <dbReference type="NCBI Taxonomy" id="593134"/>
    <lineage>
        <taxon>Bacteria</taxon>
        <taxon>Bacillati</taxon>
        <taxon>Actinomycetota</taxon>
        <taxon>Actinomycetes</taxon>
        <taxon>Kitasatosporales</taxon>
        <taxon>Streptomycetaceae</taxon>
        <taxon>Streptomyces</taxon>
    </lineage>
</organism>
<dbReference type="InterPro" id="IPR018306">
    <property type="entry name" value="Phage_T5_Orf172_DNA-bd"/>
</dbReference>
<evidence type="ECO:0000313" key="4">
    <source>
        <dbReference type="Proteomes" id="UP001500707"/>
    </source>
</evidence>
<accession>A0ABP6YV77</accession>
<dbReference type="SMART" id="SM00974">
    <property type="entry name" value="T5orf172"/>
    <property type="match status" value="1"/>
</dbReference>
<feature type="domain" description="Bacteriophage T5 Orf172 DNA-binding" evidence="2">
    <location>
        <begin position="218"/>
        <end position="288"/>
    </location>
</feature>
<dbReference type="RefSeq" id="WP_346186291.1">
    <property type="nucleotide sequence ID" value="NZ_BAABCE010000027.1"/>
</dbReference>
<keyword evidence="1" id="KW-1133">Transmembrane helix</keyword>
<feature type="transmembrane region" description="Helical" evidence="1">
    <location>
        <begin position="12"/>
        <end position="35"/>
    </location>
</feature>
<keyword evidence="4" id="KW-1185">Reference proteome</keyword>
<proteinExistence type="predicted"/>
<keyword evidence="1" id="KW-0472">Membrane</keyword>
<evidence type="ECO:0000313" key="3">
    <source>
        <dbReference type="EMBL" id="GAA3590601.1"/>
    </source>
</evidence>
<name>A0ABP6YV77_9ACTN</name>
<comment type="caution">
    <text evidence="3">The sequence shown here is derived from an EMBL/GenBank/DDBJ whole genome shotgun (WGS) entry which is preliminary data.</text>
</comment>
<sequence length="298" mass="33796">MTAVRPTPRVIAVIDRILATLAWTCQAGAALLYLAVTFQSDVWRDNFSKSPMPSLSAWGFSIGMTLLWMTALREEQVHLYNRRTRTAQRKTRIIGHFSVLLIASVSAIDQEDRIGMWVLMGMCVVLSTGTWNAWLRTRMLPDEDQAVIDAIHDREAQQAAAAFDASEKEQRRQRLSAIVSSLGYELAETQTPAVQPADTNHADWAVPSGKHAPLVYFIRNGNRIKIGTSTELKRRIRTLALRAENVALLLKGDRRLEHQLHKQFADLRIGNTEWFAYESPLTDYIADQNRRARKEQAK</sequence>
<feature type="transmembrane region" description="Helical" evidence="1">
    <location>
        <begin position="114"/>
        <end position="135"/>
    </location>
</feature>
<evidence type="ECO:0000259" key="2">
    <source>
        <dbReference type="SMART" id="SM00974"/>
    </source>
</evidence>